<protein>
    <recommendedName>
        <fullName evidence="3">3-beta hydroxysteroid dehydrogenase/isomerase domain-containing protein</fullName>
    </recommendedName>
</protein>
<dbReference type="InterPro" id="IPR002225">
    <property type="entry name" value="3Beta_OHSteriod_DH/Estase"/>
</dbReference>
<gene>
    <name evidence="4" type="ORF">S06H3_01780</name>
</gene>
<evidence type="ECO:0000259" key="3">
    <source>
        <dbReference type="Pfam" id="PF01073"/>
    </source>
</evidence>
<dbReference type="AlphaFoldDB" id="X1JXE3"/>
<name>X1JXE3_9ZZZZ</name>
<evidence type="ECO:0000256" key="2">
    <source>
        <dbReference type="ARBA" id="ARBA00023002"/>
    </source>
</evidence>
<dbReference type="InterPro" id="IPR036291">
    <property type="entry name" value="NAD(P)-bd_dom_sf"/>
</dbReference>
<dbReference type="Gene3D" id="3.40.50.720">
    <property type="entry name" value="NAD(P)-binding Rossmann-like Domain"/>
    <property type="match status" value="1"/>
</dbReference>
<proteinExistence type="inferred from homology"/>
<keyword evidence="2" id="KW-0560">Oxidoreductase</keyword>
<accession>X1JXE3</accession>
<dbReference type="Pfam" id="PF01073">
    <property type="entry name" value="3Beta_HSD"/>
    <property type="match status" value="1"/>
</dbReference>
<comment type="similarity">
    <text evidence="1">Belongs to the 3-beta-HSD family.</text>
</comment>
<organism evidence="4">
    <name type="scientific">marine sediment metagenome</name>
    <dbReference type="NCBI Taxonomy" id="412755"/>
    <lineage>
        <taxon>unclassified sequences</taxon>
        <taxon>metagenomes</taxon>
        <taxon>ecological metagenomes</taxon>
    </lineage>
</organism>
<evidence type="ECO:0000256" key="1">
    <source>
        <dbReference type="ARBA" id="ARBA00009219"/>
    </source>
</evidence>
<dbReference type="PANTHER" id="PTHR43245">
    <property type="entry name" value="BIFUNCTIONAL POLYMYXIN RESISTANCE PROTEIN ARNA"/>
    <property type="match status" value="1"/>
</dbReference>
<dbReference type="InterPro" id="IPR050177">
    <property type="entry name" value="Lipid_A_modif_metabolic_enz"/>
</dbReference>
<reference evidence="4" key="1">
    <citation type="journal article" date="2014" name="Front. Microbiol.">
        <title>High frequency of phylogenetically diverse reductive dehalogenase-homologous genes in deep subseafloor sedimentary metagenomes.</title>
        <authorList>
            <person name="Kawai M."/>
            <person name="Futagami T."/>
            <person name="Toyoda A."/>
            <person name="Takaki Y."/>
            <person name="Nishi S."/>
            <person name="Hori S."/>
            <person name="Arai W."/>
            <person name="Tsubouchi T."/>
            <person name="Morono Y."/>
            <person name="Uchiyama I."/>
            <person name="Ito T."/>
            <person name="Fujiyama A."/>
            <person name="Inagaki F."/>
            <person name="Takami H."/>
        </authorList>
    </citation>
    <scope>NUCLEOTIDE SEQUENCE</scope>
    <source>
        <strain evidence="4">Expedition CK06-06</strain>
    </source>
</reference>
<dbReference type="GO" id="GO:0006694">
    <property type="term" value="P:steroid biosynthetic process"/>
    <property type="evidence" value="ECO:0007669"/>
    <property type="project" value="InterPro"/>
</dbReference>
<evidence type="ECO:0000313" key="4">
    <source>
        <dbReference type="EMBL" id="GAH98822.1"/>
    </source>
</evidence>
<dbReference type="GO" id="GO:0016616">
    <property type="term" value="F:oxidoreductase activity, acting on the CH-OH group of donors, NAD or NADP as acceptor"/>
    <property type="evidence" value="ECO:0007669"/>
    <property type="project" value="InterPro"/>
</dbReference>
<dbReference type="EMBL" id="BARV01000469">
    <property type="protein sequence ID" value="GAH98822.1"/>
    <property type="molecule type" value="Genomic_DNA"/>
</dbReference>
<sequence length="117" mass="13388">MARENLIPLQGDITEPNFGLSEVPKDIHAIHHIAGIHRLGEDKDGSIWRTNVEGTRNVLNFCLEHNINRFYFTSTAYTWECNTYGLSKIKNEKEIAEYSRKHGLRATIFKPSVIMGT</sequence>
<comment type="caution">
    <text evidence="4">The sequence shown here is derived from an EMBL/GenBank/DDBJ whole genome shotgun (WGS) entry which is preliminary data.</text>
</comment>
<dbReference type="SUPFAM" id="SSF51735">
    <property type="entry name" value="NAD(P)-binding Rossmann-fold domains"/>
    <property type="match status" value="1"/>
</dbReference>
<feature type="non-terminal residue" evidence="4">
    <location>
        <position position="117"/>
    </location>
</feature>
<dbReference type="PANTHER" id="PTHR43245:SF51">
    <property type="entry name" value="SHORT CHAIN DEHYDROGENASE_REDUCTASE FAMILY 42E, MEMBER 2"/>
    <property type="match status" value="1"/>
</dbReference>
<feature type="domain" description="3-beta hydroxysteroid dehydrogenase/isomerase" evidence="3">
    <location>
        <begin position="8"/>
        <end position="102"/>
    </location>
</feature>